<evidence type="ECO:0000313" key="1">
    <source>
        <dbReference type="EMBL" id="UPK99873.1"/>
    </source>
</evidence>
<name>A0ACD3ZIE9_FUSSC</name>
<organism evidence="1 2">
    <name type="scientific">Fusarium solani subsp. cucurbitae</name>
    <name type="common">Neocosmosporum cucurbitae</name>
    <dbReference type="NCBI Taxonomy" id="2747967"/>
    <lineage>
        <taxon>Eukaryota</taxon>
        <taxon>Fungi</taxon>
        <taxon>Dikarya</taxon>
        <taxon>Ascomycota</taxon>
        <taxon>Pezizomycotina</taxon>
        <taxon>Sordariomycetes</taxon>
        <taxon>Hypocreomycetidae</taxon>
        <taxon>Hypocreales</taxon>
        <taxon>Nectriaceae</taxon>
        <taxon>Fusarium</taxon>
        <taxon>Fusarium solani species complex</taxon>
    </lineage>
</organism>
<reference evidence="1" key="1">
    <citation type="submission" date="2021-11" db="EMBL/GenBank/DDBJ databases">
        <title>Fusarium solani-melongenae Genome sequencing and assembly.</title>
        <authorList>
            <person name="Xie S."/>
            <person name="Huang L."/>
            <person name="Zhang X."/>
        </authorList>
    </citation>
    <scope>NUCLEOTIDE SEQUENCE</scope>
    <source>
        <strain evidence="1">CRI 24-3</strain>
    </source>
</reference>
<protein>
    <submittedName>
        <fullName evidence="1">Uncharacterized protein</fullName>
    </submittedName>
</protein>
<accession>A0ACD3ZIE9</accession>
<sequence length="258" mass="28896">MQRYRALKLPQMDDNSEWFGVRRKNEAADYSLVEGRAHDLMVDSFSASASDVCPRLVSFVGETGSGKSMLINLLSKFSASLPANEFKTLAVGDSGSLQPTSWNVHLYADPQTFRTKSPILYAECEGMDGDEIPPEMKKLMAGASASSDPLPHASQIPELDSHDITWSKMPRNAGAWTRKEITRILFPRILYIFSGVVVFPFSRIATIRSYNKPNLPGAIIIFIDQDDQVNLDEYDLNAATEWFFGQRYLQDISKSKTL</sequence>
<dbReference type="Proteomes" id="UP000830768">
    <property type="component" value="Chromosome 9"/>
</dbReference>
<proteinExistence type="predicted"/>
<keyword evidence="2" id="KW-1185">Reference proteome</keyword>
<evidence type="ECO:0000313" key="2">
    <source>
        <dbReference type="Proteomes" id="UP000830768"/>
    </source>
</evidence>
<gene>
    <name evidence="1" type="ORF">LCI18_010808</name>
</gene>
<dbReference type="EMBL" id="CP090037">
    <property type="protein sequence ID" value="UPK99873.1"/>
    <property type="molecule type" value="Genomic_DNA"/>
</dbReference>